<dbReference type="GO" id="GO:0000160">
    <property type="term" value="P:phosphorelay signal transduction system"/>
    <property type="evidence" value="ECO:0007669"/>
    <property type="project" value="UniProtKB-KW"/>
</dbReference>
<evidence type="ECO:0000256" key="2">
    <source>
        <dbReference type="ARBA" id="ARBA00004370"/>
    </source>
</evidence>
<dbReference type="InterPro" id="IPR003660">
    <property type="entry name" value="HAMP_dom"/>
</dbReference>
<dbReference type="PROSITE" id="PS50109">
    <property type="entry name" value="HIS_KIN"/>
    <property type="match status" value="1"/>
</dbReference>
<dbReference type="Gene3D" id="1.10.287.130">
    <property type="match status" value="1"/>
</dbReference>
<dbReference type="OrthoDB" id="9809567at2"/>
<dbReference type="Proteomes" id="UP000315252">
    <property type="component" value="Unassembled WGS sequence"/>
</dbReference>
<keyword evidence="10 11" id="KW-0472">Membrane</keyword>
<dbReference type="EC" id="2.7.13.3" evidence="3"/>
<evidence type="ECO:0000256" key="8">
    <source>
        <dbReference type="ARBA" id="ARBA00022989"/>
    </source>
</evidence>
<dbReference type="PANTHER" id="PTHR45436:SF5">
    <property type="entry name" value="SENSOR HISTIDINE KINASE TRCS"/>
    <property type="match status" value="1"/>
</dbReference>
<dbReference type="PROSITE" id="PS50885">
    <property type="entry name" value="HAMP"/>
    <property type="match status" value="1"/>
</dbReference>
<comment type="caution">
    <text evidence="14">The sequence shown here is derived from an EMBL/GenBank/DDBJ whole genome shotgun (WGS) entry which is preliminary data.</text>
</comment>
<feature type="domain" description="HAMP" evidence="13">
    <location>
        <begin position="199"/>
        <end position="250"/>
    </location>
</feature>
<dbReference type="SMART" id="SM00387">
    <property type="entry name" value="HATPase_c"/>
    <property type="match status" value="1"/>
</dbReference>
<dbReference type="SUPFAM" id="SSF55874">
    <property type="entry name" value="ATPase domain of HSP90 chaperone/DNA topoisomerase II/histidine kinase"/>
    <property type="match status" value="1"/>
</dbReference>
<evidence type="ECO:0000256" key="3">
    <source>
        <dbReference type="ARBA" id="ARBA00012438"/>
    </source>
</evidence>
<dbReference type="InterPro" id="IPR004358">
    <property type="entry name" value="Sig_transdc_His_kin-like_C"/>
</dbReference>
<keyword evidence="15" id="KW-1185">Reference proteome</keyword>
<dbReference type="Pfam" id="PF02518">
    <property type="entry name" value="HATPase_c"/>
    <property type="match status" value="1"/>
</dbReference>
<protein>
    <recommendedName>
        <fullName evidence="3">histidine kinase</fullName>
        <ecNumber evidence="3">2.7.13.3</ecNumber>
    </recommendedName>
</protein>
<evidence type="ECO:0000259" key="13">
    <source>
        <dbReference type="PROSITE" id="PS50885"/>
    </source>
</evidence>
<keyword evidence="8 11" id="KW-1133">Transmembrane helix</keyword>
<dbReference type="Gene3D" id="3.30.565.10">
    <property type="entry name" value="Histidine kinase-like ATPase, C-terminal domain"/>
    <property type="match status" value="1"/>
</dbReference>
<evidence type="ECO:0000313" key="14">
    <source>
        <dbReference type="EMBL" id="TQV78386.1"/>
    </source>
</evidence>
<dbReference type="InterPro" id="IPR050428">
    <property type="entry name" value="TCS_sensor_his_kinase"/>
</dbReference>
<dbReference type="PANTHER" id="PTHR45436">
    <property type="entry name" value="SENSOR HISTIDINE KINASE YKOH"/>
    <property type="match status" value="1"/>
</dbReference>
<feature type="transmembrane region" description="Helical" evidence="11">
    <location>
        <begin position="12"/>
        <end position="37"/>
    </location>
</feature>
<evidence type="ECO:0000313" key="15">
    <source>
        <dbReference type="Proteomes" id="UP000315252"/>
    </source>
</evidence>
<feature type="transmembrane region" description="Helical" evidence="11">
    <location>
        <begin position="178"/>
        <end position="198"/>
    </location>
</feature>
<evidence type="ECO:0000256" key="4">
    <source>
        <dbReference type="ARBA" id="ARBA00022553"/>
    </source>
</evidence>
<keyword evidence="9" id="KW-0902">Two-component regulatory system</keyword>
<evidence type="ECO:0000256" key="7">
    <source>
        <dbReference type="ARBA" id="ARBA00022777"/>
    </source>
</evidence>
<evidence type="ECO:0000256" key="11">
    <source>
        <dbReference type="SAM" id="Phobius"/>
    </source>
</evidence>
<dbReference type="PRINTS" id="PR00344">
    <property type="entry name" value="BCTRLSENSOR"/>
</dbReference>
<organism evidence="14 15">
    <name type="scientific">Denitrobaculum tricleocarpae</name>
    <dbReference type="NCBI Taxonomy" id="2591009"/>
    <lineage>
        <taxon>Bacteria</taxon>
        <taxon>Pseudomonadati</taxon>
        <taxon>Pseudomonadota</taxon>
        <taxon>Alphaproteobacteria</taxon>
        <taxon>Rhodospirillales</taxon>
        <taxon>Rhodospirillaceae</taxon>
        <taxon>Denitrobaculum</taxon>
    </lineage>
</organism>
<keyword evidence="5" id="KW-0808">Transferase</keyword>
<evidence type="ECO:0000256" key="5">
    <source>
        <dbReference type="ARBA" id="ARBA00022679"/>
    </source>
</evidence>
<evidence type="ECO:0000259" key="12">
    <source>
        <dbReference type="PROSITE" id="PS50109"/>
    </source>
</evidence>
<evidence type="ECO:0000256" key="10">
    <source>
        <dbReference type="ARBA" id="ARBA00023136"/>
    </source>
</evidence>
<name>A0A545TMG8_9PROT</name>
<dbReference type="RefSeq" id="WP_142897720.1">
    <property type="nucleotide sequence ID" value="NZ_ML660057.1"/>
</dbReference>
<gene>
    <name evidence="14" type="ORF">FKG95_17625</name>
</gene>
<keyword evidence="6 11" id="KW-0812">Transmembrane</keyword>
<keyword evidence="4" id="KW-0597">Phosphoprotein</keyword>
<dbReference type="AlphaFoldDB" id="A0A545TMG8"/>
<dbReference type="GO" id="GO:0004673">
    <property type="term" value="F:protein histidine kinase activity"/>
    <property type="evidence" value="ECO:0007669"/>
    <property type="project" value="UniProtKB-EC"/>
</dbReference>
<dbReference type="EMBL" id="VHSH01000006">
    <property type="protein sequence ID" value="TQV78386.1"/>
    <property type="molecule type" value="Genomic_DNA"/>
</dbReference>
<evidence type="ECO:0000256" key="1">
    <source>
        <dbReference type="ARBA" id="ARBA00000085"/>
    </source>
</evidence>
<dbReference type="InterPro" id="IPR036890">
    <property type="entry name" value="HATPase_C_sf"/>
</dbReference>
<evidence type="ECO:0000256" key="6">
    <source>
        <dbReference type="ARBA" id="ARBA00022692"/>
    </source>
</evidence>
<keyword evidence="7 14" id="KW-0418">Kinase</keyword>
<reference evidence="14 15" key="1">
    <citation type="submission" date="2019-06" db="EMBL/GenBank/DDBJ databases">
        <title>Whole genome sequence for Rhodospirillaceae sp. R148.</title>
        <authorList>
            <person name="Wang G."/>
        </authorList>
    </citation>
    <scope>NUCLEOTIDE SEQUENCE [LARGE SCALE GENOMIC DNA]</scope>
    <source>
        <strain evidence="14 15">R148</strain>
    </source>
</reference>
<comment type="catalytic activity">
    <reaction evidence="1">
        <text>ATP + protein L-histidine = ADP + protein N-phospho-L-histidine.</text>
        <dbReference type="EC" id="2.7.13.3"/>
    </reaction>
</comment>
<dbReference type="GO" id="GO:0005886">
    <property type="term" value="C:plasma membrane"/>
    <property type="evidence" value="ECO:0007669"/>
    <property type="project" value="TreeGrafter"/>
</dbReference>
<evidence type="ECO:0000256" key="9">
    <source>
        <dbReference type="ARBA" id="ARBA00023012"/>
    </source>
</evidence>
<dbReference type="InterPro" id="IPR003594">
    <property type="entry name" value="HATPase_dom"/>
</dbReference>
<feature type="domain" description="Histidine kinase" evidence="12">
    <location>
        <begin position="258"/>
        <end position="458"/>
    </location>
</feature>
<accession>A0A545TMG8</accession>
<sequence length="461" mass="50251">MINNGSRSLAFRLIAGAALWCVSGLAVGGLVLSSLFLEYVERSFDDRLTVLLESLVTGSEIAAEGRVDMTAALSEARFEQPYSGWYWQISQRRTDAGAPEPVLLEPLRSRSLWDWTLPGPDPKAGADLRTANVPGPDGQSLRLVAREIILAGADFPLDFVVAGDRSEMVADIRRFNSTLAWSLGLLGGGLVLAMFFQVRFGLKPLRRIQVALADIRSGRDDQLTGPFPSEIQPLAAEVNALLEHNTAVVERARTHVGNLAHALKTPLSVLLNESAASTEPLADTVSQQTILMQRHVDHYLVRARTAASGGVLGVRTEVAEVLEDLRRTLLRIHARRDISIEVECEDDLLFRGERQDLEEMTGNLMDNACKWAREQVNVSVSLRDGEFCILVDDDGPGLPPARREEVIQRGKRLDESVPGSGLGLSIVADIAGLYDGKLALQESPTQGLRAALTLPGARRTD</sequence>
<proteinExistence type="predicted"/>
<dbReference type="InterPro" id="IPR005467">
    <property type="entry name" value="His_kinase_dom"/>
</dbReference>
<comment type="subcellular location">
    <subcellularLocation>
        <location evidence="2">Membrane</location>
    </subcellularLocation>
</comment>